<keyword evidence="2" id="KW-0472">Membrane</keyword>
<organism evidence="3 4">
    <name type="scientific">Candidatus Komeilibacteria bacterium CG_4_9_14_0_8_um_filter_36_9</name>
    <dbReference type="NCBI Taxonomy" id="1974473"/>
    <lineage>
        <taxon>Bacteria</taxon>
        <taxon>Candidatus Komeiliibacteriota</taxon>
    </lineage>
</organism>
<feature type="compositionally biased region" description="Polar residues" evidence="1">
    <location>
        <begin position="85"/>
        <end position="96"/>
    </location>
</feature>
<keyword evidence="2" id="KW-1133">Transmembrane helix</keyword>
<evidence type="ECO:0000256" key="1">
    <source>
        <dbReference type="SAM" id="MobiDB-lite"/>
    </source>
</evidence>
<keyword evidence="2" id="KW-0812">Transmembrane</keyword>
<feature type="region of interest" description="Disordered" evidence="1">
    <location>
        <begin position="50"/>
        <end position="110"/>
    </location>
</feature>
<evidence type="ECO:0000256" key="2">
    <source>
        <dbReference type="SAM" id="Phobius"/>
    </source>
</evidence>
<protein>
    <submittedName>
        <fullName evidence="3">Uncharacterized protein</fullName>
    </submittedName>
</protein>
<gene>
    <name evidence="3" type="ORF">CO073_02340</name>
</gene>
<feature type="compositionally biased region" description="Low complexity" evidence="1">
    <location>
        <begin position="55"/>
        <end position="70"/>
    </location>
</feature>
<name>A0A2M8DR85_9BACT</name>
<dbReference type="EMBL" id="PFSY01000107">
    <property type="protein sequence ID" value="PJC01895.1"/>
    <property type="molecule type" value="Genomic_DNA"/>
</dbReference>
<dbReference type="AlphaFoldDB" id="A0A2M8DR85"/>
<accession>A0A2M8DR85</accession>
<reference evidence="4" key="1">
    <citation type="submission" date="2017-09" db="EMBL/GenBank/DDBJ databases">
        <title>Depth-based differentiation of microbial function through sediment-hosted aquifers and enrichment of novel symbionts in the deep terrestrial subsurface.</title>
        <authorList>
            <person name="Probst A.J."/>
            <person name="Ladd B."/>
            <person name="Jarett J.K."/>
            <person name="Geller-Mcgrath D.E."/>
            <person name="Sieber C.M.K."/>
            <person name="Emerson J.B."/>
            <person name="Anantharaman K."/>
            <person name="Thomas B.C."/>
            <person name="Malmstrom R."/>
            <person name="Stieglmeier M."/>
            <person name="Klingl A."/>
            <person name="Woyke T."/>
            <person name="Ryan C.M."/>
            <person name="Banfield J.F."/>
        </authorList>
    </citation>
    <scope>NUCLEOTIDE SEQUENCE [LARGE SCALE GENOMIC DNA]</scope>
</reference>
<evidence type="ECO:0000313" key="4">
    <source>
        <dbReference type="Proteomes" id="UP000230136"/>
    </source>
</evidence>
<proteinExistence type="predicted"/>
<comment type="caution">
    <text evidence="3">The sequence shown here is derived from an EMBL/GenBank/DDBJ whole genome shotgun (WGS) entry which is preliminary data.</text>
</comment>
<dbReference type="Proteomes" id="UP000230136">
    <property type="component" value="Unassembled WGS sequence"/>
</dbReference>
<evidence type="ECO:0000313" key="3">
    <source>
        <dbReference type="EMBL" id="PJC01895.1"/>
    </source>
</evidence>
<sequence length="110" mass="11985">MNTEIFVNKTLIIVLIISVILVLVFGFLGYQYGFKRGLNAKQEIVDKYNNEDPINNTTGNTNSNTSPTGSYVPPAPTISAEALQDIQNRSNNTVAPTEQVPHVPPAPTIN</sequence>
<feature type="transmembrane region" description="Helical" evidence="2">
    <location>
        <begin position="12"/>
        <end position="32"/>
    </location>
</feature>